<evidence type="ECO:0000256" key="6">
    <source>
        <dbReference type="SAM" id="MobiDB-lite"/>
    </source>
</evidence>
<gene>
    <name evidence="9" type="ORF">AVDCRST_MAG41-233</name>
</gene>
<dbReference type="PANTHER" id="PTHR23513:SF6">
    <property type="entry name" value="MAJOR FACILITATOR SUPERFAMILY ASSOCIATED DOMAIN-CONTAINING PROTEIN"/>
    <property type="match status" value="1"/>
</dbReference>
<dbReference type="PROSITE" id="PS50850">
    <property type="entry name" value="MFS"/>
    <property type="match status" value="1"/>
</dbReference>
<dbReference type="GO" id="GO:0022857">
    <property type="term" value="F:transmembrane transporter activity"/>
    <property type="evidence" value="ECO:0007669"/>
    <property type="project" value="InterPro"/>
</dbReference>
<feature type="non-terminal residue" evidence="9">
    <location>
        <position position="481"/>
    </location>
</feature>
<feature type="transmembrane region" description="Helical" evidence="7">
    <location>
        <begin position="369"/>
        <end position="387"/>
    </location>
</feature>
<dbReference type="Gene3D" id="1.20.1250.20">
    <property type="entry name" value="MFS general substrate transporter like domains"/>
    <property type="match status" value="1"/>
</dbReference>
<accession>A0A6J4HBF0</accession>
<keyword evidence="5 7" id="KW-0472">Membrane</keyword>
<feature type="transmembrane region" description="Helical" evidence="7">
    <location>
        <begin position="47"/>
        <end position="68"/>
    </location>
</feature>
<protein>
    <submittedName>
        <fullName evidence="9">Multidrug and toxin extrusion (MATE) family efflux pump YdhE/NorM, homolog</fullName>
    </submittedName>
</protein>
<evidence type="ECO:0000256" key="4">
    <source>
        <dbReference type="ARBA" id="ARBA00022989"/>
    </source>
</evidence>
<dbReference type="InterPro" id="IPR011701">
    <property type="entry name" value="MFS"/>
</dbReference>
<dbReference type="Pfam" id="PF07690">
    <property type="entry name" value="MFS_1"/>
    <property type="match status" value="1"/>
</dbReference>
<evidence type="ECO:0000256" key="7">
    <source>
        <dbReference type="SAM" id="Phobius"/>
    </source>
</evidence>
<feature type="transmembrane region" description="Helical" evidence="7">
    <location>
        <begin position="18"/>
        <end position="41"/>
    </location>
</feature>
<dbReference type="EMBL" id="CADCTP010000023">
    <property type="protein sequence ID" value="CAA9216725.1"/>
    <property type="molecule type" value="Genomic_DNA"/>
</dbReference>
<feature type="region of interest" description="Disordered" evidence="6">
    <location>
        <begin position="445"/>
        <end position="481"/>
    </location>
</feature>
<feature type="transmembrane region" description="Helical" evidence="7">
    <location>
        <begin position="80"/>
        <end position="101"/>
    </location>
</feature>
<feature type="transmembrane region" description="Helical" evidence="7">
    <location>
        <begin position="113"/>
        <end position="131"/>
    </location>
</feature>
<feature type="transmembrane region" description="Helical" evidence="7">
    <location>
        <begin position="407"/>
        <end position="426"/>
    </location>
</feature>
<reference evidence="9" key="1">
    <citation type="submission" date="2020-02" db="EMBL/GenBank/DDBJ databases">
        <authorList>
            <person name="Meier V. D."/>
        </authorList>
    </citation>
    <scope>NUCLEOTIDE SEQUENCE</scope>
    <source>
        <strain evidence="9">AVDCRST_MAG41</strain>
    </source>
</reference>
<evidence type="ECO:0000256" key="5">
    <source>
        <dbReference type="ARBA" id="ARBA00023136"/>
    </source>
</evidence>
<feature type="domain" description="Major facilitator superfamily (MFS) profile" evidence="8">
    <location>
        <begin position="1"/>
        <end position="430"/>
    </location>
</feature>
<dbReference type="GO" id="GO:0005886">
    <property type="term" value="C:plasma membrane"/>
    <property type="evidence" value="ECO:0007669"/>
    <property type="project" value="UniProtKB-SubCell"/>
</dbReference>
<name>A0A6J4HBF0_9ACTN</name>
<evidence type="ECO:0000256" key="3">
    <source>
        <dbReference type="ARBA" id="ARBA00022692"/>
    </source>
</evidence>
<proteinExistence type="predicted"/>
<feature type="transmembrane region" description="Helical" evidence="7">
    <location>
        <begin position="181"/>
        <end position="201"/>
    </location>
</feature>
<feature type="transmembrane region" description="Helical" evidence="7">
    <location>
        <begin position="152"/>
        <end position="175"/>
    </location>
</feature>
<comment type="subcellular location">
    <subcellularLocation>
        <location evidence="1">Cell membrane</location>
        <topology evidence="1">Multi-pass membrane protein</topology>
    </subcellularLocation>
</comment>
<keyword evidence="3 7" id="KW-0812">Transmembrane</keyword>
<sequence length="481" mass="50102">MARTTPDLGPHRRAFAHLLANTLLVSVTNMTMWFAVTFWVYLETRSVFATGIISGIYLALVAVSGIWFGSLVDHHGKRAVMIASSAASLGLYAVAGAVHLSTDEEVFRDPSSVRLWIFVLVLMTGVIAGNVRTIAMTTAVTLLVPADRRDRANGLVGTTAGISFLTTSVISGLLIGLAGMLAAVLLGIVVMALSIAHLAAVRIPGDGATSLAGEPHTVDLRGTLAVVGSVPGLPALIVFSALNNLLGGVMMALVDAYGLSLVSVQTWGLLWGFLSTAFILGGLVVARRGVGGNPVRAVLLGNVAMWVLFAVFSLRSSIVLLAVAFFLCMSLMPLVEAAEQTVLQKVVPYERQGRVFGFAQSVEQAASPITAFLISPLAQFVAIPFMTTGRGADWFGGWFGTGPDRGMALVFVLTGLLGLLLTLVALRTPWYGLLSERYRDAPAGPVDGAAVDGDPVDGDPVDGDPVGGGPVDGGPVRGGPV</sequence>
<feature type="compositionally biased region" description="Gly residues" evidence="6">
    <location>
        <begin position="465"/>
        <end position="481"/>
    </location>
</feature>
<dbReference type="InterPro" id="IPR020846">
    <property type="entry name" value="MFS_dom"/>
</dbReference>
<evidence type="ECO:0000256" key="1">
    <source>
        <dbReference type="ARBA" id="ARBA00004651"/>
    </source>
</evidence>
<keyword evidence="2" id="KW-1003">Cell membrane</keyword>
<organism evidence="9">
    <name type="scientific">uncultured Mycobacteriales bacterium</name>
    <dbReference type="NCBI Taxonomy" id="581187"/>
    <lineage>
        <taxon>Bacteria</taxon>
        <taxon>Bacillati</taxon>
        <taxon>Actinomycetota</taxon>
        <taxon>Actinomycetes</taxon>
        <taxon>Mycobacteriales</taxon>
        <taxon>environmental samples</taxon>
    </lineage>
</organism>
<dbReference type="InterPro" id="IPR036259">
    <property type="entry name" value="MFS_trans_sf"/>
</dbReference>
<feature type="transmembrane region" description="Helical" evidence="7">
    <location>
        <begin position="222"/>
        <end position="246"/>
    </location>
</feature>
<evidence type="ECO:0000259" key="8">
    <source>
        <dbReference type="PROSITE" id="PS50850"/>
    </source>
</evidence>
<feature type="transmembrane region" description="Helical" evidence="7">
    <location>
        <begin position="266"/>
        <end position="286"/>
    </location>
</feature>
<keyword evidence="4 7" id="KW-1133">Transmembrane helix</keyword>
<dbReference type="AlphaFoldDB" id="A0A6J4HBF0"/>
<evidence type="ECO:0000313" key="9">
    <source>
        <dbReference type="EMBL" id="CAA9216725.1"/>
    </source>
</evidence>
<dbReference type="PANTHER" id="PTHR23513">
    <property type="entry name" value="INTEGRAL MEMBRANE EFFLUX PROTEIN-RELATED"/>
    <property type="match status" value="1"/>
</dbReference>
<dbReference type="SUPFAM" id="SSF103473">
    <property type="entry name" value="MFS general substrate transporter"/>
    <property type="match status" value="1"/>
</dbReference>
<evidence type="ECO:0000256" key="2">
    <source>
        <dbReference type="ARBA" id="ARBA00022475"/>
    </source>
</evidence>